<organism evidence="8 9">
    <name type="scientific">Spizellomyces punctatus (strain DAOM BR117)</name>
    <dbReference type="NCBI Taxonomy" id="645134"/>
    <lineage>
        <taxon>Eukaryota</taxon>
        <taxon>Fungi</taxon>
        <taxon>Fungi incertae sedis</taxon>
        <taxon>Chytridiomycota</taxon>
        <taxon>Chytridiomycota incertae sedis</taxon>
        <taxon>Chytridiomycetes</taxon>
        <taxon>Spizellomycetales</taxon>
        <taxon>Spizellomycetaceae</taxon>
        <taxon>Spizellomyces</taxon>
    </lineage>
</organism>
<dbReference type="Proteomes" id="UP000053201">
    <property type="component" value="Unassembled WGS sequence"/>
</dbReference>
<keyword evidence="4" id="KW-0966">Cell projection</keyword>
<name>A0A0L0HQ17_SPIPD</name>
<dbReference type="InterPro" id="IPR050630">
    <property type="entry name" value="WD_repeat_EMAP"/>
</dbReference>
<dbReference type="EMBL" id="KQ257452">
    <property type="protein sequence ID" value="KND03187.1"/>
    <property type="molecule type" value="Genomic_DNA"/>
</dbReference>
<dbReference type="VEuPathDB" id="FungiDB:SPPG_09006"/>
<dbReference type="eggNOG" id="ENOG502QQ05">
    <property type="taxonomic scope" value="Eukaryota"/>
</dbReference>
<keyword evidence="3" id="KW-0677">Repeat</keyword>
<dbReference type="RefSeq" id="XP_016611226.1">
    <property type="nucleotide sequence ID" value="XM_016757158.1"/>
</dbReference>
<evidence type="ECO:0000256" key="2">
    <source>
        <dbReference type="ARBA" id="ARBA00022574"/>
    </source>
</evidence>
<reference evidence="8 9" key="1">
    <citation type="submission" date="2009-08" db="EMBL/GenBank/DDBJ databases">
        <title>The Genome Sequence of Spizellomyces punctatus strain DAOM BR117.</title>
        <authorList>
            <consortium name="The Broad Institute Genome Sequencing Platform"/>
            <person name="Russ C."/>
            <person name="Cuomo C."/>
            <person name="Shea T."/>
            <person name="Young S.K."/>
            <person name="Zeng Q."/>
            <person name="Koehrsen M."/>
            <person name="Haas B."/>
            <person name="Borodovsky M."/>
            <person name="Guigo R."/>
            <person name="Alvarado L."/>
            <person name="Berlin A."/>
            <person name="Bochicchio J."/>
            <person name="Borenstein D."/>
            <person name="Chapman S."/>
            <person name="Chen Z."/>
            <person name="Engels R."/>
            <person name="Freedman E."/>
            <person name="Gellesch M."/>
            <person name="Goldberg J."/>
            <person name="Griggs A."/>
            <person name="Gujja S."/>
            <person name="Heiman D."/>
            <person name="Hepburn T."/>
            <person name="Howarth C."/>
            <person name="Jen D."/>
            <person name="Larson L."/>
            <person name="Lewis B."/>
            <person name="Mehta T."/>
            <person name="Park D."/>
            <person name="Pearson M."/>
            <person name="Roberts A."/>
            <person name="Saif S."/>
            <person name="Shenoy N."/>
            <person name="Sisk P."/>
            <person name="Stolte C."/>
            <person name="Sykes S."/>
            <person name="Thomson T."/>
            <person name="Walk T."/>
            <person name="White J."/>
            <person name="Yandava C."/>
            <person name="Burger G."/>
            <person name="Gray M.W."/>
            <person name="Holland P.W.H."/>
            <person name="King N."/>
            <person name="Lang F.B.F."/>
            <person name="Roger A.J."/>
            <person name="Ruiz-Trillo I."/>
            <person name="Lander E."/>
            <person name="Nusbaum C."/>
        </authorList>
    </citation>
    <scope>NUCLEOTIDE SEQUENCE [LARGE SCALE GENOMIC DNA]</scope>
    <source>
        <strain evidence="8 9">DAOM BR117</strain>
    </source>
</reference>
<protein>
    <recommendedName>
        <fullName evidence="5">Cilia- and flagella-associated protein 251</fullName>
    </recommendedName>
</protein>
<accession>A0A0L0HQ17</accession>
<dbReference type="InterPro" id="IPR015943">
    <property type="entry name" value="WD40/YVTN_repeat-like_dom_sf"/>
</dbReference>
<evidence type="ECO:0000256" key="4">
    <source>
        <dbReference type="ARBA" id="ARBA00023273"/>
    </source>
</evidence>
<evidence type="ECO:0000256" key="3">
    <source>
        <dbReference type="ARBA" id="ARBA00022737"/>
    </source>
</evidence>
<dbReference type="OMA" id="YYAQIRA"/>
<dbReference type="GeneID" id="27692131"/>
<dbReference type="InterPro" id="IPR001680">
    <property type="entry name" value="WD40_rpt"/>
</dbReference>
<keyword evidence="2 6" id="KW-0853">WD repeat</keyword>
<evidence type="ECO:0000256" key="5">
    <source>
        <dbReference type="ARBA" id="ARBA00040994"/>
    </source>
</evidence>
<feature type="repeat" description="WD" evidence="6">
    <location>
        <begin position="725"/>
        <end position="760"/>
    </location>
</feature>
<keyword evidence="9" id="KW-1185">Reference proteome</keyword>
<proteinExistence type="predicted"/>
<evidence type="ECO:0000256" key="6">
    <source>
        <dbReference type="PROSITE-ProRule" id="PRU00221"/>
    </source>
</evidence>
<feature type="domain" description="Anaphase-promoting complex subunit 4-like WD40" evidence="7">
    <location>
        <begin position="465"/>
        <end position="509"/>
    </location>
</feature>
<dbReference type="OrthoDB" id="6252103at2759"/>
<dbReference type="PANTHER" id="PTHR13720:SF13">
    <property type="entry name" value="CILIA- AND FLAGELLA-ASSOCIATED PROTEIN 251"/>
    <property type="match status" value="1"/>
</dbReference>
<evidence type="ECO:0000313" key="8">
    <source>
        <dbReference type="EMBL" id="KND03187.1"/>
    </source>
</evidence>
<dbReference type="GO" id="GO:0031514">
    <property type="term" value="C:motile cilium"/>
    <property type="evidence" value="ECO:0007669"/>
    <property type="project" value="TreeGrafter"/>
</dbReference>
<feature type="repeat" description="WD" evidence="6">
    <location>
        <begin position="400"/>
        <end position="441"/>
    </location>
</feature>
<dbReference type="Pfam" id="PF12894">
    <property type="entry name" value="ANAPC4_WD40"/>
    <property type="match status" value="1"/>
</dbReference>
<sequence length="986" mass="107452">MAATTTSQSSTSNVLGLAWTFGLNKSILGGVHNLSDSGRKVIFYAAAHTGVLYDYANGKQQLLQGHCNQITALTTSSDKRFLLTADQGNDSMIIIWDTTVGSPATKDTTTDGPNNAALNALPIRTIFDSHGGAGVIAAEFTNDSKYVVTLGNDSPQTISIWDWTTESDEPVVSTIVDGEAQTSLKINPEDFTEFLTTGPHSVNFFTWSPDAGISQHVPVLSPKDFKHTPSSFTHSTFLPSTPSNTIGQAISATADGDVIVWTDRSLNNLSVKMERGKKAGVKIMRLHTGAINIVMVMQGKWLVTGGEDGFVRVYDMQFRLIVWFERLRAGPISSISLGGGAINLEQDDGADSLSDADIPALIVATKHSRVLLLTNLGEGVTRDTVAKGGIAANAAIKTLLEGQYDSMHGLAVHPTLPKFAVGGYSGWVHVWDYTTKQLVTSRRFEEPHEENPHIVKIGKKKQEHNADILKVQCMAFSPDGKTLAIGFTNGTVRLVHTQTLQDFHQSTPASHRPGIPGYAASKKPIMRAVFSNDSQWMAIADEGYAVGVFRFGPKDEWGFVGRCRAHYGEIVGLVFVPPAPDMTYPRLLSISHDRQIAEYDLEKSSITAGIVISSLTRIDQTHSPLCAVLHPSPPIRGPHDAPQYYILTANTGAKFRLYTAESGMCRRTVVAPRYGGELRGLAVVNKKDGQGGEDDNTFLAYMTTDKVIGLIKLPLDGNPHKSMGLIAHPGAIAALVPTPTGSHLLTVGCDDGVINLWSINPAALDTQIALGGEELEPFLDLLFAGQSERAAFVREMEDYFYYAQLRSQGEDVTRNRQISTTVALGEVPSIMQAMGYYPSFQEIEDMLNEVRYSGWFEGYAADLRESVTFEELIRLYVNHRPIEDYAQSDIDASLAHAKRLEPGVPRGIEGVLPPISAADKISREGLMALLQQYGETLSSADFLDTFQTLLINDPRYNGTFPDEFSSQEFVEEILGLIPQVTPQIDV</sequence>
<evidence type="ECO:0000256" key="1">
    <source>
        <dbReference type="ARBA" id="ARBA00004138"/>
    </source>
</evidence>
<dbReference type="AlphaFoldDB" id="A0A0L0HQ17"/>
<dbReference type="Gene3D" id="2.130.10.10">
    <property type="entry name" value="YVTN repeat-like/Quinoprotein amine dehydrogenase"/>
    <property type="match status" value="2"/>
</dbReference>
<evidence type="ECO:0000313" key="9">
    <source>
        <dbReference type="Proteomes" id="UP000053201"/>
    </source>
</evidence>
<dbReference type="SUPFAM" id="SSF50978">
    <property type="entry name" value="WD40 repeat-like"/>
    <property type="match status" value="2"/>
</dbReference>
<dbReference type="PROSITE" id="PS50082">
    <property type="entry name" value="WD_REPEATS_2"/>
    <property type="match status" value="2"/>
</dbReference>
<comment type="subcellular location">
    <subcellularLocation>
        <location evidence="1">Cell projection</location>
        <location evidence="1">Cilium</location>
    </subcellularLocation>
</comment>
<dbReference type="SMART" id="SM00320">
    <property type="entry name" value="WD40"/>
    <property type="match status" value="7"/>
</dbReference>
<dbReference type="STRING" id="645134.A0A0L0HQ17"/>
<dbReference type="InterPro" id="IPR024977">
    <property type="entry name" value="Apc4-like_WD40_dom"/>
</dbReference>
<dbReference type="Pfam" id="PF00400">
    <property type="entry name" value="WD40"/>
    <property type="match status" value="3"/>
</dbReference>
<gene>
    <name evidence="8" type="ORF">SPPG_09006</name>
</gene>
<dbReference type="PANTHER" id="PTHR13720">
    <property type="entry name" value="WD-40 REPEAT PROTEIN"/>
    <property type="match status" value="1"/>
</dbReference>
<evidence type="ECO:0000259" key="7">
    <source>
        <dbReference type="Pfam" id="PF12894"/>
    </source>
</evidence>
<dbReference type="InterPro" id="IPR036322">
    <property type="entry name" value="WD40_repeat_dom_sf"/>
</dbReference>
<dbReference type="InParanoid" id="A0A0L0HQ17"/>